<name>A0A8T2NXB1_9TELE</name>
<feature type="region of interest" description="Disordered" evidence="1">
    <location>
        <begin position="187"/>
        <end position="214"/>
    </location>
</feature>
<evidence type="ECO:0000313" key="3">
    <source>
        <dbReference type="EMBL" id="KAG9344965.1"/>
    </source>
</evidence>
<sequence length="238" mass="24997">CIASNQSVFVFLTLFTGSVAQTSWVALQEEKKIEKFEGEKNSVNFWVRADLDGVSELSRAEEAPGRERESSAPIENAMFLNKMKEQLGPDKNPSFPHSSSHYPTAVLTVPGSVTMEAAGRAPKQEGGGGSSLASAGLVITTPQGTLVSPPSSSQSFVSGHPTTTMIVSTLHAPNPDKKEDVTISPAVVMPTPSKRGRKKKSALPRTGPAGHPLPTGSDALILAHLASGGQVLSLLFTP</sequence>
<evidence type="ECO:0008006" key="5">
    <source>
        <dbReference type="Google" id="ProtNLM"/>
    </source>
</evidence>
<evidence type="ECO:0000256" key="2">
    <source>
        <dbReference type="SAM" id="SignalP"/>
    </source>
</evidence>
<keyword evidence="4" id="KW-1185">Reference proteome</keyword>
<feature type="signal peptide" evidence="2">
    <location>
        <begin position="1"/>
        <end position="20"/>
    </location>
</feature>
<feature type="chain" id="PRO_5035719635" description="Mixed-lineage leukemia-like protein" evidence="2">
    <location>
        <begin position="21"/>
        <end position="238"/>
    </location>
</feature>
<protein>
    <recommendedName>
        <fullName evidence="5">Mixed-lineage leukemia-like protein</fullName>
    </recommendedName>
</protein>
<gene>
    <name evidence="3" type="ORF">JZ751_009505</name>
</gene>
<dbReference type="AlphaFoldDB" id="A0A8T2NXB1"/>
<keyword evidence="2" id="KW-0732">Signal</keyword>
<comment type="caution">
    <text evidence="3">The sequence shown here is derived from an EMBL/GenBank/DDBJ whole genome shotgun (WGS) entry which is preliminary data.</text>
</comment>
<dbReference type="OrthoDB" id="8963070at2759"/>
<accession>A0A8T2NXB1</accession>
<feature type="non-terminal residue" evidence="3">
    <location>
        <position position="1"/>
    </location>
</feature>
<dbReference type="EMBL" id="JAFBMS010000018">
    <property type="protein sequence ID" value="KAG9344965.1"/>
    <property type="molecule type" value="Genomic_DNA"/>
</dbReference>
<organism evidence="3 4">
    <name type="scientific">Albula glossodonta</name>
    <name type="common">roundjaw bonefish</name>
    <dbReference type="NCBI Taxonomy" id="121402"/>
    <lineage>
        <taxon>Eukaryota</taxon>
        <taxon>Metazoa</taxon>
        <taxon>Chordata</taxon>
        <taxon>Craniata</taxon>
        <taxon>Vertebrata</taxon>
        <taxon>Euteleostomi</taxon>
        <taxon>Actinopterygii</taxon>
        <taxon>Neopterygii</taxon>
        <taxon>Teleostei</taxon>
        <taxon>Albuliformes</taxon>
        <taxon>Albulidae</taxon>
        <taxon>Albula</taxon>
    </lineage>
</organism>
<reference evidence="3" key="1">
    <citation type="thesis" date="2021" institute="BYU ScholarsArchive" country="Provo, UT, USA">
        <title>Applications of and Algorithms for Genome Assembly and Genomic Analyses with an Emphasis on Marine Teleosts.</title>
        <authorList>
            <person name="Pickett B.D."/>
        </authorList>
    </citation>
    <scope>NUCLEOTIDE SEQUENCE</scope>
    <source>
        <strain evidence="3">HI-2016</strain>
    </source>
</reference>
<evidence type="ECO:0000256" key="1">
    <source>
        <dbReference type="SAM" id="MobiDB-lite"/>
    </source>
</evidence>
<evidence type="ECO:0000313" key="4">
    <source>
        <dbReference type="Proteomes" id="UP000824540"/>
    </source>
</evidence>
<dbReference type="Proteomes" id="UP000824540">
    <property type="component" value="Unassembled WGS sequence"/>
</dbReference>
<proteinExistence type="predicted"/>